<organism evidence="3 4">
    <name type="scientific">Thalassococcus lentus</name>
    <dbReference type="NCBI Taxonomy" id="1210524"/>
    <lineage>
        <taxon>Bacteria</taxon>
        <taxon>Pseudomonadati</taxon>
        <taxon>Pseudomonadota</taxon>
        <taxon>Alphaproteobacteria</taxon>
        <taxon>Rhodobacterales</taxon>
        <taxon>Roseobacteraceae</taxon>
        <taxon>Thalassococcus</taxon>
    </lineage>
</organism>
<keyword evidence="4" id="KW-1185">Reference proteome</keyword>
<dbReference type="InterPro" id="IPR006311">
    <property type="entry name" value="TAT_signal"/>
</dbReference>
<feature type="signal peptide" evidence="2">
    <location>
        <begin position="1"/>
        <end position="25"/>
    </location>
</feature>
<dbReference type="RefSeq" id="WP_271430770.1">
    <property type="nucleotide sequence ID" value="NZ_JAQIOY010000001.1"/>
</dbReference>
<dbReference type="EMBL" id="JAQIOY010000001">
    <property type="protein sequence ID" value="MDA7423417.1"/>
    <property type="molecule type" value="Genomic_DNA"/>
</dbReference>
<gene>
    <name evidence="3" type="ORF">PFY00_01635</name>
</gene>
<feature type="compositionally biased region" description="Polar residues" evidence="1">
    <location>
        <begin position="127"/>
        <end position="143"/>
    </location>
</feature>
<feature type="region of interest" description="Disordered" evidence="1">
    <location>
        <begin position="116"/>
        <end position="143"/>
    </location>
</feature>
<evidence type="ECO:0000256" key="2">
    <source>
        <dbReference type="SAM" id="SignalP"/>
    </source>
</evidence>
<sequence>MKRRDFLALTAGGAAAATLPVPQMAAATTRVAPRSMMTAWATAMARAGNPISHKTLNSALKVSSAEASAIMNRLAAQGVIAAPNAIGVARAVSGKSHTDLSSDGLNRLRGFVERWANEKGAPEEDAPNSNLDASSEPEQLDQP</sequence>
<accession>A0ABT4XN94</accession>
<dbReference type="Proteomes" id="UP001210720">
    <property type="component" value="Unassembled WGS sequence"/>
</dbReference>
<reference evidence="3 4" key="1">
    <citation type="submission" date="2023-01" db="EMBL/GenBank/DDBJ databases">
        <title>Thalassococcus onchidii sp. nov., isolated from a marine invertebrate from the South China Sea.</title>
        <authorList>
            <person name="Xu S."/>
            <person name="Liu Z."/>
            <person name="Xu Y."/>
        </authorList>
    </citation>
    <scope>NUCLEOTIDE SEQUENCE [LARGE SCALE GENOMIC DNA]</scope>
    <source>
        <strain evidence="3 4">KCTC 32084</strain>
    </source>
</reference>
<proteinExistence type="predicted"/>
<evidence type="ECO:0000256" key="1">
    <source>
        <dbReference type="SAM" id="MobiDB-lite"/>
    </source>
</evidence>
<protein>
    <submittedName>
        <fullName evidence="3">Uncharacterized protein</fullName>
    </submittedName>
</protein>
<feature type="chain" id="PRO_5045447458" evidence="2">
    <location>
        <begin position="26"/>
        <end position="143"/>
    </location>
</feature>
<evidence type="ECO:0000313" key="3">
    <source>
        <dbReference type="EMBL" id="MDA7423417.1"/>
    </source>
</evidence>
<comment type="caution">
    <text evidence="3">The sequence shown here is derived from an EMBL/GenBank/DDBJ whole genome shotgun (WGS) entry which is preliminary data.</text>
</comment>
<keyword evidence="2" id="KW-0732">Signal</keyword>
<name>A0ABT4XN94_9RHOB</name>
<dbReference type="PROSITE" id="PS51318">
    <property type="entry name" value="TAT"/>
    <property type="match status" value="1"/>
</dbReference>
<evidence type="ECO:0000313" key="4">
    <source>
        <dbReference type="Proteomes" id="UP001210720"/>
    </source>
</evidence>